<protein>
    <submittedName>
        <fullName evidence="3">Uncharacterized protein</fullName>
    </submittedName>
</protein>
<feature type="compositionally biased region" description="Pro residues" evidence="2">
    <location>
        <begin position="1237"/>
        <end position="1254"/>
    </location>
</feature>
<feature type="region of interest" description="Disordered" evidence="2">
    <location>
        <begin position="564"/>
        <end position="605"/>
    </location>
</feature>
<feature type="region of interest" description="Disordered" evidence="2">
    <location>
        <begin position="121"/>
        <end position="156"/>
    </location>
</feature>
<keyword evidence="1" id="KW-0175">Coiled coil</keyword>
<feature type="region of interest" description="Disordered" evidence="2">
    <location>
        <begin position="1399"/>
        <end position="1424"/>
    </location>
</feature>
<feature type="compositionally biased region" description="Basic residues" evidence="2">
    <location>
        <begin position="1415"/>
        <end position="1424"/>
    </location>
</feature>
<accession>A0A6A5WDB2</accession>
<keyword evidence="4" id="KW-1185">Reference proteome</keyword>
<evidence type="ECO:0000256" key="2">
    <source>
        <dbReference type="SAM" id="MobiDB-lite"/>
    </source>
</evidence>
<organism evidence="3 4">
    <name type="scientific">Amniculicola lignicola CBS 123094</name>
    <dbReference type="NCBI Taxonomy" id="1392246"/>
    <lineage>
        <taxon>Eukaryota</taxon>
        <taxon>Fungi</taxon>
        <taxon>Dikarya</taxon>
        <taxon>Ascomycota</taxon>
        <taxon>Pezizomycotina</taxon>
        <taxon>Dothideomycetes</taxon>
        <taxon>Pleosporomycetidae</taxon>
        <taxon>Pleosporales</taxon>
        <taxon>Amniculicolaceae</taxon>
        <taxon>Amniculicola</taxon>
    </lineage>
</organism>
<dbReference type="Proteomes" id="UP000799779">
    <property type="component" value="Unassembled WGS sequence"/>
</dbReference>
<feature type="region of interest" description="Disordered" evidence="2">
    <location>
        <begin position="923"/>
        <end position="943"/>
    </location>
</feature>
<reference evidence="3" key="1">
    <citation type="journal article" date="2020" name="Stud. Mycol.">
        <title>101 Dothideomycetes genomes: a test case for predicting lifestyles and emergence of pathogens.</title>
        <authorList>
            <person name="Haridas S."/>
            <person name="Albert R."/>
            <person name="Binder M."/>
            <person name="Bloem J."/>
            <person name="Labutti K."/>
            <person name="Salamov A."/>
            <person name="Andreopoulos B."/>
            <person name="Baker S."/>
            <person name="Barry K."/>
            <person name="Bills G."/>
            <person name="Bluhm B."/>
            <person name="Cannon C."/>
            <person name="Castanera R."/>
            <person name="Culley D."/>
            <person name="Daum C."/>
            <person name="Ezra D."/>
            <person name="Gonzalez J."/>
            <person name="Henrissat B."/>
            <person name="Kuo A."/>
            <person name="Liang C."/>
            <person name="Lipzen A."/>
            <person name="Lutzoni F."/>
            <person name="Magnuson J."/>
            <person name="Mondo S."/>
            <person name="Nolan M."/>
            <person name="Ohm R."/>
            <person name="Pangilinan J."/>
            <person name="Park H.-J."/>
            <person name="Ramirez L."/>
            <person name="Alfaro M."/>
            <person name="Sun H."/>
            <person name="Tritt A."/>
            <person name="Yoshinaga Y."/>
            <person name="Zwiers L.-H."/>
            <person name="Turgeon B."/>
            <person name="Goodwin S."/>
            <person name="Spatafora J."/>
            <person name="Crous P."/>
            <person name="Grigoriev I."/>
        </authorList>
    </citation>
    <scope>NUCLEOTIDE SEQUENCE</scope>
    <source>
        <strain evidence="3">CBS 123094</strain>
    </source>
</reference>
<gene>
    <name evidence="3" type="ORF">P154DRAFT_576519</name>
</gene>
<feature type="compositionally biased region" description="Basic and acidic residues" evidence="2">
    <location>
        <begin position="596"/>
        <end position="605"/>
    </location>
</feature>
<evidence type="ECO:0000313" key="3">
    <source>
        <dbReference type="EMBL" id="KAF1999873.1"/>
    </source>
</evidence>
<feature type="coiled-coil region" evidence="1">
    <location>
        <begin position="876"/>
        <end position="917"/>
    </location>
</feature>
<dbReference type="EMBL" id="ML977592">
    <property type="protein sequence ID" value="KAF1999873.1"/>
    <property type="molecule type" value="Genomic_DNA"/>
</dbReference>
<feature type="compositionally biased region" description="Polar residues" evidence="2">
    <location>
        <begin position="577"/>
        <end position="594"/>
    </location>
</feature>
<dbReference type="OrthoDB" id="3801598at2759"/>
<proteinExistence type="predicted"/>
<feature type="region of interest" description="Disordered" evidence="2">
    <location>
        <begin position="1147"/>
        <end position="1304"/>
    </location>
</feature>
<name>A0A6A5WDB2_9PLEO</name>
<feature type="region of interest" description="Disordered" evidence="2">
    <location>
        <begin position="973"/>
        <end position="1006"/>
    </location>
</feature>
<evidence type="ECO:0000313" key="4">
    <source>
        <dbReference type="Proteomes" id="UP000799779"/>
    </source>
</evidence>
<sequence>MADSTPDLSSNSPLHTYASLLPILVSLRTDYNFPIPSHVIDCFERVCTQLAQLRYQVQTHLSQMDNENHQGMARGIQILDVLQMAEEAGVEGWVRWLEREQGLEAMLKIVEQVGRHMEGLNIESTVGQTPPTKGGEEGDAGDENEEQTQAGDEDNSTRAVDAAGLHQLFDDSDQSQTSQDIRASENASEAWKMVHNVVSLLATLQARYNYLTAKEMKRIITLGERIPLEVTAVMHRLQEQLLQGPYVLFFWEGSKDVDGERLMTERYGTDALFRRNLHVLAEYLQRVLDRVTFDELMAEAWEMADHQEETEQAEDNVSVLTESVEEYCGETNPGTTPHSQNVPAGSNNLTSPHSYPAQYSLGIGNETHNTPQFEDQYTHLLEKSSQQIFQGDPSRAAKNTLRLFAAVRSRYHNLTTQAQGWFDFLEDKLVAEVLRTYHNPRKLRPAENRDHIARSLQMFQHGVYVLSLVYVRNAAFKFHLAVMLEQLQRLLHYSPCRNIIEDLRNVNVQRVDAALPLPSTSVTAEDGSNSSCDYCTCASQGSPSTASNVVSMVAENGSIVTEQRNATGFPKIHEASPGSSDNDYSTPGSHSVVDSSRYDDHIDNDDIKRKDFGRIDEQRDQRHRRFENNGRNEAVRHPIGPYVHITLSAGFTIPDHTSHAPNITFPSSSHVFHFPFGATRDGLLDVLRCRQLLGFTEPVFEPPEAINIIPIRTRSMELELKIAIERKLGGKGWDLHDGLSEVGGLWEGVGSGTTFLISGMEVHFNGVSNLDEQSEKSEKEEEEGEDELYVDAETTPRLRGGDGSTRTTRGLMEEEEEWHKTFGRAVEPLESRQEEQWYRYPYDFSETSSETFHDPAQLASEPTARDSLASVWMQVAQTQQDQISVLENQVANLRKQNRELRASHDEAEAQAIIANRNAELSRRRAEQAIAQPDQLAKSESAGPTANHTALFEIMISKISEIIDLVEKVLDSTTDPSESSVLSEDSDEYPEDLPSLRGGGNGSPSLRNFPKALAPSLPPLPATGFVFNAFTSTIFLDNEGRAESENVPKLNRIREILEFRERMPLAGLGDYDPHDYTYAITDLRNFGTRNADTEGADERPYHGNQWDYVNPLLNQIQATNSGSSSNGEEFFHDLGDLLNDLYNGYDSDDDSSLSYPGSECSEPFEGHVPSAAKPKITTPPKNGHDLTPKVTPPDFSPSSTHPNIRGGGDPYPESKSTSQARDNQDGNHGCDYLGNSSPPLPPRSPPSPLTSPLPVPVVGSGGCVVIDSNMDEEDAASRGPEEPGSNGGNDTTSTQPTIPRFEGNEYTGSARHSRLLFYSPSLFAGSFTLDRPPTVPTNLFDYQRSLLFQQNPNVNILRQLSRLRFGGLKTWQMMPQSTSTCTVVISQVSEPAHNLERAETETWLPPVISGPEPQKAKSKRQSGRR</sequence>
<feature type="compositionally biased region" description="Polar residues" evidence="2">
    <location>
        <begin position="122"/>
        <end position="131"/>
    </location>
</feature>
<evidence type="ECO:0000256" key="1">
    <source>
        <dbReference type="SAM" id="Coils"/>
    </source>
</evidence>
<feature type="compositionally biased region" description="Acidic residues" evidence="2">
    <location>
        <begin position="137"/>
        <end position="154"/>
    </location>
</feature>
<feature type="compositionally biased region" description="Polar residues" evidence="2">
    <location>
        <begin position="1287"/>
        <end position="1296"/>
    </location>
</feature>
<feature type="compositionally biased region" description="Polar residues" evidence="2">
    <location>
        <begin position="332"/>
        <end position="352"/>
    </location>
</feature>
<feature type="region of interest" description="Disordered" evidence="2">
    <location>
        <begin position="328"/>
        <end position="352"/>
    </location>
</feature>